<gene>
    <name evidence="4" type="ORF">F9L07_12850</name>
</gene>
<evidence type="ECO:0000313" key="4">
    <source>
        <dbReference type="EMBL" id="KAB2812633.1"/>
    </source>
</evidence>
<reference evidence="4 5" key="1">
    <citation type="submission" date="2019-09" db="EMBL/GenBank/DDBJ databases">
        <title>Pimelobacter sp. isolated from Paulinella.</title>
        <authorList>
            <person name="Jeong S.E."/>
        </authorList>
    </citation>
    <scope>NUCLEOTIDE SEQUENCE [LARGE SCALE GENOMIC DNA]</scope>
    <source>
        <strain evidence="4 5">Pch-N</strain>
    </source>
</reference>
<name>A0A7J5E391_NOCSI</name>
<dbReference type="SUPFAM" id="SSF51735">
    <property type="entry name" value="NAD(P)-binding Rossmann-fold domains"/>
    <property type="match status" value="1"/>
</dbReference>
<dbReference type="InterPro" id="IPR013149">
    <property type="entry name" value="ADH-like_C"/>
</dbReference>
<dbReference type="Gene3D" id="3.40.50.720">
    <property type="entry name" value="NAD(P)-binding Rossmann-like Domain"/>
    <property type="match status" value="1"/>
</dbReference>
<dbReference type="InterPro" id="IPR045010">
    <property type="entry name" value="MDR_fam"/>
</dbReference>
<dbReference type="Pfam" id="PF16884">
    <property type="entry name" value="ADH_N_2"/>
    <property type="match status" value="1"/>
</dbReference>
<organism evidence="4 5">
    <name type="scientific">Nocardioides simplex</name>
    <name type="common">Arthrobacter simplex</name>
    <dbReference type="NCBI Taxonomy" id="2045"/>
    <lineage>
        <taxon>Bacteria</taxon>
        <taxon>Bacillati</taxon>
        <taxon>Actinomycetota</taxon>
        <taxon>Actinomycetes</taxon>
        <taxon>Propionibacteriales</taxon>
        <taxon>Nocardioidaceae</taxon>
        <taxon>Pimelobacter</taxon>
    </lineage>
</organism>
<dbReference type="Pfam" id="PF00107">
    <property type="entry name" value="ADH_zinc_N"/>
    <property type="match status" value="1"/>
</dbReference>
<dbReference type="EMBL" id="WBVM01000001">
    <property type="protein sequence ID" value="KAB2812633.1"/>
    <property type="molecule type" value="Genomic_DNA"/>
</dbReference>
<dbReference type="InterPro" id="IPR011032">
    <property type="entry name" value="GroES-like_sf"/>
</dbReference>
<dbReference type="AlphaFoldDB" id="A0A7J5E391"/>
<comment type="caution">
    <text evidence="4">The sequence shown here is derived from an EMBL/GenBank/DDBJ whole genome shotgun (WGS) entry which is preliminary data.</text>
</comment>
<dbReference type="Proteomes" id="UP000449906">
    <property type="component" value="Unassembled WGS sequence"/>
</dbReference>
<dbReference type="CDD" id="cd05288">
    <property type="entry name" value="PGDH"/>
    <property type="match status" value="1"/>
</dbReference>
<dbReference type="InterPro" id="IPR036291">
    <property type="entry name" value="NAD(P)-bd_dom_sf"/>
</dbReference>
<sequence>MQHRAGRARRALVPRPDDGRPRPAQHQGAHAVRRRAAHLPGRLPGARRPQVAAHRGARPAARSRDRARGRADPRLRDDRVADRAAARVGSRAVSGNQAVRIRRAPDGLPAPDDFELVTEAVPEPGDGEVLFRARYMSVDPAMRRYLPAPAGAPHPLGGTAAVGDVVVAGPPPPTSGYTGGCVGEVLVSRHPAWRAGDLVQGGSRWQTHHVVPGDSLVAVPEGGELLHELGVLGQPGFVAWWGVRRVAAVKPGETFVVSAAGGAIGMVAGQLARAAGARVVGVASGEKARYVTEVLGFDACVDRHDEPVADALDRLCPDGIDVYFDNVGADTARACFDRLRDFGRYVVCGMAGEYNAREAETGPPLRPVLRKRLRIEGYVIYDHYDEFPAFRSEVSALLAAGDLRYRYDVRPGLASAPDALARLLQGRNEGKVVVDLEADA</sequence>
<dbReference type="InterPro" id="IPR041694">
    <property type="entry name" value="ADH_N_2"/>
</dbReference>
<dbReference type="SMART" id="SM00829">
    <property type="entry name" value="PKS_ER"/>
    <property type="match status" value="1"/>
</dbReference>
<feature type="domain" description="Enoyl reductase (ER)" evidence="3">
    <location>
        <begin position="107"/>
        <end position="434"/>
    </location>
</feature>
<dbReference type="PANTHER" id="PTHR43205:SF7">
    <property type="entry name" value="PROSTAGLANDIN REDUCTASE 1"/>
    <property type="match status" value="1"/>
</dbReference>
<evidence type="ECO:0000256" key="2">
    <source>
        <dbReference type="SAM" id="MobiDB-lite"/>
    </source>
</evidence>
<feature type="compositionally biased region" description="Basic and acidic residues" evidence="2">
    <location>
        <begin position="62"/>
        <end position="83"/>
    </location>
</feature>
<dbReference type="GO" id="GO:0016628">
    <property type="term" value="F:oxidoreductase activity, acting on the CH-CH group of donors, NAD or NADP as acceptor"/>
    <property type="evidence" value="ECO:0007669"/>
    <property type="project" value="InterPro"/>
</dbReference>
<keyword evidence="1" id="KW-0560">Oxidoreductase</keyword>
<feature type="region of interest" description="Disordered" evidence="2">
    <location>
        <begin position="1"/>
        <end position="83"/>
    </location>
</feature>
<dbReference type="SUPFAM" id="SSF50129">
    <property type="entry name" value="GroES-like"/>
    <property type="match status" value="1"/>
</dbReference>
<evidence type="ECO:0000313" key="5">
    <source>
        <dbReference type="Proteomes" id="UP000449906"/>
    </source>
</evidence>
<dbReference type="FunFam" id="3.40.50.720:FF:000121">
    <property type="entry name" value="Prostaglandin reductase 2"/>
    <property type="match status" value="1"/>
</dbReference>
<feature type="compositionally biased region" description="Basic residues" evidence="2">
    <location>
        <begin position="1"/>
        <end position="12"/>
    </location>
</feature>
<dbReference type="InterPro" id="IPR020843">
    <property type="entry name" value="ER"/>
</dbReference>
<protein>
    <submittedName>
        <fullName evidence="4">Zinc-binding dehydrogenase</fullName>
    </submittedName>
</protein>
<dbReference type="Gene3D" id="3.90.180.10">
    <property type="entry name" value="Medium-chain alcohol dehydrogenases, catalytic domain"/>
    <property type="match status" value="1"/>
</dbReference>
<evidence type="ECO:0000259" key="3">
    <source>
        <dbReference type="SMART" id="SM00829"/>
    </source>
</evidence>
<evidence type="ECO:0000256" key="1">
    <source>
        <dbReference type="ARBA" id="ARBA00023002"/>
    </source>
</evidence>
<proteinExistence type="predicted"/>
<accession>A0A7J5E391</accession>
<dbReference type="PANTHER" id="PTHR43205">
    <property type="entry name" value="PROSTAGLANDIN REDUCTASE"/>
    <property type="match status" value="1"/>
</dbReference>